<protein>
    <submittedName>
        <fullName evidence="1">Zinc finger HIT domain-containing protein 3</fullName>
    </submittedName>
</protein>
<name>A0A2P2JZR5_RHIMU</name>
<sequence length="79" mass="9207">MLASSAWQHHISFMFLPDCLQSLAHGRKNLVSKDAKFLHSHGFLEFLDKGNIDFSRNYFHPSNCKLDDLHFLDLTKNRC</sequence>
<dbReference type="EMBL" id="GGEC01018469">
    <property type="protein sequence ID" value="MBW98952.1"/>
    <property type="molecule type" value="Transcribed_RNA"/>
</dbReference>
<evidence type="ECO:0000313" key="1">
    <source>
        <dbReference type="EMBL" id="MBW98950.1"/>
    </source>
</evidence>
<dbReference type="EMBL" id="GGEC01018467">
    <property type="protein sequence ID" value="MBW98950.1"/>
    <property type="molecule type" value="Transcribed_RNA"/>
</dbReference>
<organism evidence="1">
    <name type="scientific">Rhizophora mucronata</name>
    <name type="common">Asiatic mangrove</name>
    <dbReference type="NCBI Taxonomy" id="61149"/>
    <lineage>
        <taxon>Eukaryota</taxon>
        <taxon>Viridiplantae</taxon>
        <taxon>Streptophyta</taxon>
        <taxon>Embryophyta</taxon>
        <taxon>Tracheophyta</taxon>
        <taxon>Spermatophyta</taxon>
        <taxon>Magnoliopsida</taxon>
        <taxon>eudicotyledons</taxon>
        <taxon>Gunneridae</taxon>
        <taxon>Pentapetalae</taxon>
        <taxon>rosids</taxon>
        <taxon>fabids</taxon>
        <taxon>Malpighiales</taxon>
        <taxon>Rhizophoraceae</taxon>
        <taxon>Rhizophora</taxon>
    </lineage>
</organism>
<proteinExistence type="predicted"/>
<dbReference type="AlphaFoldDB" id="A0A2P2JZR5"/>
<reference evidence="1" key="1">
    <citation type="submission" date="2018-02" db="EMBL/GenBank/DDBJ databases">
        <title>Rhizophora mucronata_Transcriptome.</title>
        <authorList>
            <person name="Meera S.P."/>
            <person name="Sreeshan A."/>
            <person name="Augustine A."/>
        </authorList>
    </citation>
    <scope>NUCLEOTIDE SEQUENCE</scope>
    <source>
        <tissue evidence="1">Leaf</tissue>
    </source>
</reference>
<accession>A0A2P2JZR5</accession>